<reference evidence="1 2" key="1">
    <citation type="submission" date="2017-02" db="EMBL/GenBank/DDBJ databases">
        <authorList>
            <person name="Peterson S.W."/>
        </authorList>
    </citation>
    <scope>NUCLEOTIDE SEQUENCE [LARGE SCALE GENOMIC DNA]</scope>
    <source>
        <strain evidence="1 2">DSM 22899</strain>
    </source>
</reference>
<proteinExistence type="predicted"/>
<evidence type="ECO:0008006" key="3">
    <source>
        <dbReference type="Google" id="ProtNLM"/>
    </source>
</evidence>
<evidence type="ECO:0000313" key="1">
    <source>
        <dbReference type="EMBL" id="SKB28917.1"/>
    </source>
</evidence>
<dbReference type="AlphaFoldDB" id="A0A1T5A2C8"/>
<keyword evidence="2" id="KW-1185">Reference proteome</keyword>
<accession>A0A1T5A2C8</accession>
<evidence type="ECO:0000313" key="2">
    <source>
        <dbReference type="Proteomes" id="UP000190541"/>
    </source>
</evidence>
<organism evidence="1 2">
    <name type="scientific">Parapedobacter luteus</name>
    <dbReference type="NCBI Taxonomy" id="623280"/>
    <lineage>
        <taxon>Bacteria</taxon>
        <taxon>Pseudomonadati</taxon>
        <taxon>Bacteroidota</taxon>
        <taxon>Sphingobacteriia</taxon>
        <taxon>Sphingobacteriales</taxon>
        <taxon>Sphingobacteriaceae</taxon>
        <taxon>Parapedobacter</taxon>
    </lineage>
</organism>
<protein>
    <recommendedName>
        <fullName evidence="3">SdiA-regulated</fullName>
    </recommendedName>
</protein>
<dbReference type="PROSITE" id="PS51257">
    <property type="entry name" value="PROKAR_LIPOPROTEIN"/>
    <property type="match status" value="1"/>
</dbReference>
<dbReference type="RefSeq" id="WP_079715189.1">
    <property type="nucleotide sequence ID" value="NZ_FUYS01000001.1"/>
</dbReference>
<dbReference type="SUPFAM" id="SSF63825">
    <property type="entry name" value="YWTD domain"/>
    <property type="match status" value="1"/>
</dbReference>
<dbReference type="OrthoDB" id="5292493at2"/>
<gene>
    <name evidence="1" type="ORF">SAMN05660226_00458</name>
</gene>
<dbReference type="Proteomes" id="UP000190541">
    <property type="component" value="Unassembled WGS sequence"/>
</dbReference>
<dbReference type="STRING" id="623280.SAMN05660226_00458"/>
<dbReference type="EMBL" id="FUYS01000001">
    <property type="protein sequence ID" value="SKB28917.1"/>
    <property type="molecule type" value="Genomic_DNA"/>
</dbReference>
<sequence>MSERHLLMALLVIGVSCGQARRADYANNPTGYDLGNPEVFELTKALDEISGISFKEGDPDTIYAQQDEDGELFYFTWGDQKPKRTKFGKPGDYEDIAVLHEKVVILRSDGSLYRFSLAEKHRTELTSEEWKTPFPAGEYESLAATPHDSLLYVLCKNCKEDKKRLAATGYAFRFGQDGALSQRFTFAIHFDQIEQLVPLKGKSFQPSAMAWNPFTRQWFVIASINKLLVILDEQWHVTSAHRLDPKIYTQPEGIAFDANRNLYISNEKGKKGNRATIFKFQFSS</sequence>
<name>A0A1T5A2C8_9SPHI</name>